<keyword evidence="2" id="KW-0378">Hydrolase</keyword>
<dbReference type="EMBL" id="BJTZ01000026">
    <property type="protein sequence ID" value="GEK15190.1"/>
    <property type="molecule type" value="Genomic_DNA"/>
</dbReference>
<keyword evidence="1" id="KW-0479">Metal-binding</keyword>
<evidence type="ECO:0000313" key="4">
    <source>
        <dbReference type="EMBL" id="GEK15190.1"/>
    </source>
</evidence>
<dbReference type="AlphaFoldDB" id="A0A510UPN2"/>
<evidence type="ECO:0000259" key="3">
    <source>
        <dbReference type="Pfam" id="PF08797"/>
    </source>
</evidence>
<evidence type="ECO:0000313" key="5">
    <source>
        <dbReference type="Proteomes" id="UP000321787"/>
    </source>
</evidence>
<dbReference type="RefSeq" id="WP_146865647.1">
    <property type="nucleotide sequence ID" value="NZ_BJTZ01000026.1"/>
</dbReference>
<reference evidence="4 5" key="1">
    <citation type="submission" date="2019-07" db="EMBL/GenBank/DDBJ databases">
        <title>Whole genome shotgun sequence of Aliivibrio fischeri NBRC 101058.</title>
        <authorList>
            <person name="Hosoyama A."/>
            <person name="Uohara A."/>
            <person name="Ohji S."/>
            <person name="Ichikawa N."/>
        </authorList>
    </citation>
    <scope>NUCLEOTIDE SEQUENCE [LARGE SCALE GENOMIC DNA]</scope>
    <source>
        <strain evidence="4 5">NBRC 101058</strain>
    </source>
</reference>
<accession>A0A510UPN2</accession>
<organism evidence="4 5">
    <name type="scientific">Aliivibrio fischeri</name>
    <name type="common">Vibrio fischeri</name>
    <dbReference type="NCBI Taxonomy" id="668"/>
    <lineage>
        <taxon>Bacteria</taxon>
        <taxon>Pseudomonadati</taxon>
        <taxon>Pseudomonadota</taxon>
        <taxon>Gammaproteobacteria</taxon>
        <taxon>Vibrionales</taxon>
        <taxon>Vibrionaceae</taxon>
        <taxon>Aliivibrio</taxon>
    </lineage>
</organism>
<dbReference type="Pfam" id="PF08797">
    <property type="entry name" value="HIRAN"/>
    <property type="match status" value="1"/>
</dbReference>
<dbReference type="Proteomes" id="UP000321787">
    <property type="component" value="Unassembled WGS sequence"/>
</dbReference>
<evidence type="ECO:0000256" key="1">
    <source>
        <dbReference type="ARBA" id="ARBA00022723"/>
    </source>
</evidence>
<sequence>MTMIENSLRVKTLFLTWQSNSDRNQRYLVGMLKKVDNGFEFSYLVDTPDYIAACLQGFLGYPAFRLGTTVFSNDVMVTFMKRLPPRSRRDFKRYLTNHHLPENFEGSDFDLISHTGIQLPSDGFDLVPDLTEAHIPFDYLMEVAGTRYYITNEEIASIAIGSKVDFQCENDNEHDCNAVKLFVDGLPIGYVNKLICPAFRLLLSREIKCIVTKISGTEERPLIYVMFSVR</sequence>
<feature type="domain" description="HIRAN" evidence="3">
    <location>
        <begin position="141"/>
        <end position="205"/>
    </location>
</feature>
<evidence type="ECO:0000256" key="2">
    <source>
        <dbReference type="ARBA" id="ARBA00022801"/>
    </source>
</evidence>
<dbReference type="GO" id="GO:0016818">
    <property type="term" value="F:hydrolase activity, acting on acid anhydrides, in phosphorus-containing anhydrides"/>
    <property type="evidence" value="ECO:0007669"/>
    <property type="project" value="InterPro"/>
</dbReference>
<gene>
    <name evidence="4" type="ORF">AFI02nite_32260</name>
</gene>
<proteinExistence type="predicted"/>
<protein>
    <recommendedName>
        <fullName evidence="3">HIRAN domain-containing protein</fullName>
    </recommendedName>
</protein>
<dbReference type="Gene3D" id="3.30.70.2330">
    <property type="match status" value="1"/>
</dbReference>
<comment type="caution">
    <text evidence="4">The sequence shown here is derived from an EMBL/GenBank/DDBJ whole genome shotgun (WGS) entry which is preliminary data.</text>
</comment>
<dbReference type="GO" id="GO:0008270">
    <property type="term" value="F:zinc ion binding"/>
    <property type="evidence" value="ECO:0007669"/>
    <property type="project" value="InterPro"/>
</dbReference>
<dbReference type="InterPro" id="IPR014905">
    <property type="entry name" value="HIRAN"/>
</dbReference>
<dbReference type="GO" id="GO:0003676">
    <property type="term" value="F:nucleic acid binding"/>
    <property type="evidence" value="ECO:0007669"/>
    <property type="project" value="InterPro"/>
</dbReference>
<name>A0A510UPN2_ALIFS</name>